<sequence length="177" mass="18928">MNARRTGIITLLLGAGIIAIASAKPVMLNTTSSEPEGLYVVVERQPARVTRGVYVSACPPMSAVIHLGVIRHYLAAGTCPDGTVPVLKQVEAVAGDRIEFSAAGFVVDGRLLPNTAPVGRDPHGRPLPHYPFGTYTVAPNQVWLLSTFSPLSFDGRYFGPIPAADIQAIVRPLWTEQ</sequence>
<feature type="domain" description="Peptidase S26" evidence="6">
    <location>
        <begin position="8"/>
        <end position="172"/>
    </location>
</feature>
<organism evidence="7 8">
    <name type="scientific">Acidiphilium acidophilum</name>
    <name type="common">Thiobacillus acidophilus</name>
    <dbReference type="NCBI Taxonomy" id="76588"/>
    <lineage>
        <taxon>Bacteria</taxon>
        <taxon>Pseudomonadati</taxon>
        <taxon>Pseudomonadota</taxon>
        <taxon>Alphaproteobacteria</taxon>
        <taxon>Acetobacterales</taxon>
        <taxon>Acidocellaceae</taxon>
        <taxon>Acidiphilium</taxon>
    </lineage>
</organism>
<accession>A0AAW9DM52</accession>
<keyword evidence="5" id="KW-0184">Conjugation</keyword>
<evidence type="ECO:0000256" key="5">
    <source>
        <dbReference type="ARBA" id="ARBA00022971"/>
    </source>
</evidence>
<dbReference type="RefSeq" id="WP_319612525.1">
    <property type="nucleotide sequence ID" value="NZ_JAWXYB010000006.1"/>
</dbReference>
<dbReference type="AlphaFoldDB" id="A0AAW9DM52"/>
<evidence type="ECO:0000256" key="2">
    <source>
        <dbReference type="ARBA" id="ARBA00005849"/>
    </source>
</evidence>
<evidence type="ECO:0000256" key="3">
    <source>
        <dbReference type="ARBA" id="ARBA00022729"/>
    </source>
</evidence>
<dbReference type="InterPro" id="IPR014139">
    <property type="entry name" value="Peptidase_S26C_TraF"/>
</dbReference>
<keyword evidence="3" id="KW-0732">Signal</keyword>
<evidence type="ECO:0000313" key="7">
    <source>
        <dbReference type="EMBL" id="MDX5929452.1"/>
    </source>
</evidence>
<evidence type="ECO:0000256" key="4">
    <source>
        <dbReference type="ARBA" id="ARBA00022764"/>
    </source>
</evidence>
<gene>
    <name evidence="7" type="primary">traF</name>
    <name evidence="7" type="ORF">SIL87_01550</name>
</gene>
<keyword evidence="4" id="KW-0574">Periplasm</keyword>
<dbReference type="GO" id="GO:0006465">
    <property type="term" value="P:signal peptide processing"/>
    <property type="evidence" value="ECO:0007669"/>
    <property type="project" value="InterPro"/>
</dbReference>
<comment type="subcellular location">
    <subcellularLocation>
        <location evidence="1">Periplasm</location>
    </subcellularLocation>
</comment>
<dbReference type="EMBL" id="JAWXYB010000006">
    <property type="protein sequence ID" value="MDX5929452.1"/>
    <property type="molecule type" value="Genomic_DNA"/>
</dbReference>
<dbReference type="NCBIfam" id="TIGR02771">
    <property type="entry name" value="TraF_Ti"/>
    <property type="match status" value="1"/>
</dbReference>
<dbReference type="InterPro" id="IPR019533">
    <property type="entry name" value="Peptidase_S26"/>
</dbReference>
<dbReference type="SUPFAM" id="SSF51306">
    <property type="entry name" value="LexA/Signal peptidase"/>
    <property type="match status" value="1"/>
</dbReference>
<protein>
    <submittedName>
        <fullName evidence="7">Conjugative transfer signal peptidase TraF</fullName>
    </submittedName>
</protein>
<dbReference type="Pfam" id="PF10502">
    <property type="entry name" value="Peptidase_S26"/>
    <property type="match status" value="1"/>
</dbReference>
<dbReference type="GO" id="GO:0004252">
    <property type="term" value="F:serine-type endopeptidase activity"/>
    <property type="evidence" value="ECO:0007669"/>
    <property type="project" value="InterPro"/>
</dbReference>
<comment type="caution">
    <text evidence="7">The sequence shown here is derived from an EMBL/GenBank/DDBJ whole genome shotgun (WGS) entry which is preliminary data.</text>
</comment>
<dbReference type="InterPro" id="IPR036286">
    <property type="entry name" value="LexA/Signal_pep-like_sf"/>
</dbReference>
<evidence type="ECO:0000256" key="1">
    <source>
        <dbReference type="ARBA" id="ARBA00004418"/>
    </source>
</evidence>
<name>A0AAW9DM52_ACIAO</name>
<proteinExistence type="inferred from homology"/>
<evidence type="ECO:0000313" key="8">
    <source>
        <dbReference type="Proteomes" id="UP001279553"/>
    </source>
</evidence>
<reference evidence="7 8" key="1">
    <citation type="submission" date="2023-11" db="EMBL/GenBank/DDBJ databases">
        <title>MicrobeMod: A computational toolkit for identifying prokaryotic methylation and restriction-modification with nanopore sequencing.</title>
        <authorList>
            <person name="Crits-Christoph A."/>
            <person name="Kang S.C."/>
            <person name="Lee H."/>
            <person name="Ostrov N."/>
        </authorList>
    </citation>
    <scope>NUCLEOTIDE SEQUENCE [LARGE SCALE GENOMIC DNA]</scope>
    <source>
        <strain evidence="7 8">DSMZ 700</strain>
    </source>
</reference>
<comment type="similarity">
    <text evidence="2">Belongs to the peptidase S26C family.</text>
</comment>
<dbReference type="Proteomes" id="UP001279553">
    <property type="component" value="Unassembled WGS sequence"/>
</dbReference>
<dbReference type="GO" id="GO:0042597">
    <property type="term" value="C:periplasmic space"/>
    <property type="evidence" value="ECO:0007669"/>
    <property type="project" value="UniProtKB-SubCell"/>
</dbReference>
<evidence type="ECO:0000259" key="6">
    <source>
        <dbReference type="Pfam" id="PF10502"/>
    </source>
</evidence>
<keyword evidence="8" id="KW-1185">Reference proteome</keyword>
<dbReference type="Gene3D" id="2.10.109.10">
    <property type="entry name" value="Umud Fragment, subunit A"/>
    <property type="match status" value="1"/>
</dbReference>